<dbReference type="Pfam" id="PF13439">
    <property type="entry name" value="Glyco_transf_4"/>
    <property type="match status" value="1"/>
</dbReference>
<keyword evidence="4" id="KW-0812">Transmembrane</keyword>
<evidence type="ECO:0000256" key="8">
    <source>
        <dbReference type="ARBA" id="ARBA00045103"/>
    </source>
</evidence>
<evidence type="ECO:0000256" key="9">
    <source>
        <dbReference type="ARBA" id="ARBA00045104"/>
    </source>
</evidence>
<dbReference type="EC" id="2.4.1.257" evidence="10"/>
<evidence type="ECO:0000259" key="11">
    <source>
        <dbReference type="Pfam" id="PF00534"/>
    </source>
</evidence>
<comment type="function">
    <text evidence="10">Mannosylates Man(2)GlcNAc(2)-dolichol diphosphate and Man(1)GlcNAc(2)-dolichol diphosphate to form Man(3)GlcNAc(2)-dolichol diphosphate.</text>
</comment>
<comment type="subcellular location">
    <subcellularLocation>
        <location evidence="10">Endoplasmic reticulum membrane</location>
        <topology evidence="10">Single-pass membrane protein</topology>
    </subcellularLocation>
</comment>
<comment type="caution">
    <text evidence="13">The sequence shown here is derived from an EMBL/GenBank/DDBJ whole genome shotgun (WGS) entry which is preliminary data.</text>
</comment>
<evidence type="ECO:0000259" key="12">
    <source>
        <dbReference type="Pfam" id="PF13439"/>
    </source>
</evidence>
<evidence type="ECO:0000313" key="13">
    <source>
        <dbReference type="EMBL" id="KAK2964233.1"/>
    </source>
</evidence>
<name>A0ABQ9YKF0_9EUKA</name>
<dbReference type="EMBL" id="JARBJD010000003">
    <property type="protein sequence ID" value="KAK2964233.1"/>
    <property type="molecule type" value="Genomic_DNA"/>
</dbReference>
<dbReference type="Pfam" id="PF00534">
    <property type="entry name" value="Glycos_transf_1"/>
    <property type="match status" value="1"/>
</dbReference>
<evidence type="ECO:0000313" key="14">
    <source>
        <dbReference type="Proteomes" id="UP001281761"/>
    </source>
</evidence>
<evidence type="ECO:0000256" key="4">
    <source>
        <dbReference type="ARBA" id="ARBA00022692"/>
    </source>
</evidence>
<sequence length="432" mass="48163">MSKSTKSLRIALVHPEMIIGGAERLMLDLGIGLQNHGHKVDLYAGYLNKNSVFPEVLDDNPKTTFSTRIYGNWIPRSFFGKFHALLAIVRMIYLSLCLCVLKCFHKIHYDLVICDTVAPSIPFLRLLGCPVFFYCHFPDRFLSQPSKNPLKRVYRAAIDFFDAFSMGKATKIAVNSKFTQSKFKLAFPKLNQTPMVLYPPVNVPAARKQREEALNRLNSGTSTLPEKVTSHLADPTKKTVFVSINRFESKKNLQLALDAFYAGGTDHTGFIKPWHLVFAGGYNSQTKDNVETLKKLQTKVKDLNIEDSVTFMTNITNEQKAELLTASRCCIYTPSDEHFGIVPVEAMAFQCPVVAVNSGGPMESIVDRVTGFLVPPNAAELGAVLSLRFDDDEAQREMGKNGLDRADKIFGLDTFGNEINNIVVSLCSTKSD</sequence>
<dbReference type="InterPro" id="IPR027054">
    <property type="entry name" value="ALG2"/>
</dbReference>
<feature type="domain" description="Glycosyltransferase subfamily 4-like N-terminal" evidence="12">
    <location>
        <begin position="19"/>
        <end position="188"/>
    </location>
</feature>
<evidence type="ECO:0000256" key="6">
    <source>
        <dbReference type="ARBA" id="ARBA00022989"/>
    </source>
</evidence>
<evidence type="ECO:0000256" key="5">
    <source>
        <dbReference type="ARBA" id="ARBA00022824"/>
    </source>
</evidence>
<dbReference type="Proteomes" id="UP001281761">
    <property type="component" value="Unassembled WGS sequence"/>
</dbReference>
<dbReference type="SUPFAM" id="SSF53756">
    <property type="entry name" value="UDP-Glycosyltransferase/glycogen phosphorylase"/>
    <property type="match status" value="1"/>
</dbReference>
<comment type="catalytic activity">
    <reaction evidence="8 10">
        <text>a beta-D-Man-(1-&gt;4)-beta-D-GlcNAc-(1-&gt;4)-alpha-D-GlcNAc-diphospho-di-trans,poly-cis-dolichol + GDP-alpha-D-mannose = an alpha-D-Man-(1-&gt;3)-beta-D-Man-(1-&gt;4)-beta-D-GlcNAc-(1-&gt;4)-alpha-D-GlcNAc-diphospho-di-trans,poly-cis-dolichol + GDP + H(+)</text>
        <dbReference type="Rhea" id="RHEA:29515"/>
        <dbReference type="Rhea" id="RHEA-COMP:19511"/>
        <dbReference type="Rhea" id="RHEA-COMP:19513"/>
        <dbReference type="ChEBI" id="CHEBI:15378"/>
        <dbReference type="ChEBI" id="CHEBI:57527"/>
        <dbReference type="ChEBI" id="CHEBI:58189"/>
        <dbReference type="ChEBI" id="CHEBI:58472"/>
        <dbReference type="ChEBI" id="CHEBI:132510"/>
        <dbReference type="EC" id="2.4.1.132"/>
    </reaction>
    <physiologicalReaction direction="left-to-right" evidence="8 10">
        <dbReference type="Rhea" id="RHEA:29516"/>
    </physiologicalReaction>
</comment>
<evidence type="ECO:0000256" key="7">
    <source>
        <dbReference type="ARBA" id="ARBA00023136"/>
    </source>
</evidence>
<keyword evidence="7" id="KW-0472">Membrane</keyword>
<accession>A0ABQ9YKF0</accession>
<evidence type="ECO:0000256" key="3">
    <source>
        <dbReference type="ARBA" id="ARBA00022679"/>
    </source>
</evidence>
<comment type="pathway">
    <text evidence="1 10">Protein modification; protein glycosylation.</text>
</comment>
<dbReference type="PANTHER" id="PTHR45918:SF1">
    <property type="entry name" value="ALPHA-1,3_1,6-MANNOSYLTRANSFERASE ALG2"/>
    <property type="match status" value="1"/>
</dbReference>
<comment type="similarity">
    <text evidence="10">Belongs to the glycosyltransferase group 1 family.</text>
</comment>
<keyword evidence="2 10" id="KW-0328">Glycosyltransferase</keyword>
<organism evidence="13 14">
    <name type="scientific">Blattamonas nauphoetae</name>
    <dbReference type="NCBI Taxonomy" id="2049346"/>
    <lineage>
        <taxon>Eukaryota</taxon>
        <taxon>Metamonada</taxon>
        <taxon>Preaxostyla</taxon>
        <taxon>Oxymonadida</taxon>
        <taxon>Blattamonas</taxon>
    </lineage>
</organism>
<dbReference type="InterPro" id="IPR001296">
    <property type="entry name" value="Glyco_trans_1"/>
</dbReference>
<keyword evidence="5" id="KW-0256">Endoplasmic reticulum</keyword>
<evidence type="ECO:0000256" key="1">
    <source>
        <dbReference type="ARBA" id="ARBA00004922"/>
    </source>
</evidence>
<gene>
    <name evidence="13" type="ORF">BLNAU_764</name>
</gene>
<dbReference type="InterPro" id="IPR028098">
    <property type="entry name" value="Glyco_trans_4-like_N"/>
</dbReference>
<dbReference type="EC" id="2.4.1.132" evidence="10"/>
<protein>
    <recommendedName>
        <fullName evidence="10">Alpha-1,3/1,6-mannosyltransferase ALG2</fullName>
        <ecNumber evidence="10">2.4.1.132</ecNumber>
        <ecNumber evidence="10">2.4.1.257</ecNumber>
    </recommendedName>
    <alternativeName>
        <fullName evidence="10">GDP-Man:Man(1)GlcNAc(2)-PP-Dol alpha-1,3-mannosyltransferase</fullName>
    </alternativeName>
</protein>
<keyword evidence="6" id="KW-1133">Transmembrane helix</keyword>
<evidence type="ECO:0000256" key="10">
    <source>
        <dbReference type="RuleBase" id="RU367136"/>
    </source>
</evidence>
<reference evidence="13 14" key="1">
    <citation type="journal article" date="2022" name="bioRxiv">
        <title>Genomics of Preaxostyla Flagellates Illuminates Evolutionary Transitions and the Path Towards Mitochondrial Loss.</title>
        <authorList>
            <person name="Novak L.V.F."/>
            <person name="Treitli S.C."/>
            <person name="Pyrih J."/>
            <person name="Halakuc P."/>
            <person name="Pipaliya S.V."/>
            <person name="Vacek V."/>
            <person name="Brzon O."/>
            <person name="Soukal P."/>
            <person name="Eme L."/>
            <person name="Dacks J.B."/>
            <person name="Karnkowska A."/>
            <person name="Elias M."/>
            <person name="Hampl V."/>
        </authorList>
    </citation>
    <scope>NUCLEOTIDE SEQUENCE [LARGE SCALE GENOMIC DNA]</scope>
    <source>
        <strain evidence="13">NAU3</strain>
        <tissue evidence="13">Gut</tissue>
    </source>
</reference>
<proteinExistence type="inferred from homology"/>
<keyword evidence="3 10" id="KW-0808">Transferase</keyword>
<keyword evidence="14" id="KW-1185">Reference proteome</keyword>
<dbReference type="Gene3D" id="3.40.50.2000">
    <property type="entry name" value="Glycogen Phosphorylase B"/>
    <property type="match status" value="2"/>
</dbReference>
<dbReference type="GO" id="GO:0102704">
    <property type="term" value="F:GDP-Man:Man(2)GlcNAc(2)-PP-Dol alpha-1,6-mannosyltransferase activity"/>
    <property type="evidence" value="ECO:0007669"/>
    <property type="project" value="UniProtKB-EC"/>
</dbReference>
<feature type="domain" description="Glycosyl transferase family 1" evidence="11">
    <location>
        <begin position="233"/>
        <end position="402"/>
    </location>
</feature>
<comment type="catalytic activity">
    <reaction evidence="9 10">
        <text>an alpha-D-Man-(1-&gt;3)-beta-D-Man-(1-&gt;4)-beta-D-GlcNAc-(1-&gt;4)-alpha-D-GlcNAc-diphospho-di-trans,poly-cis-dolichol + GDP-alpha-D-mannose = an alpha-D-Man-(1-&gt;3)-[alpha-D-Man-(1-&gt;6)]-beta-D-Man-(1-&gt;4)-beta-D-GlcNAc-(1-&gt;4)-alpha-D-GlcNAc-diphospho-di-trans,poly-cis-dolichol + GDP + H(+)</text>
        <dbReference type="Rhea" id="RHEA:29519"/>
        <dbReference type="Rhea" id="RHEA-COMP:19513"/>
        <dbReference type="Rhea" id="RHEA-COMP:19515"/>
        <dbReference type="ChEBI" id="CHEBI:15378"/>
        <dbReference type="ChEBI" id="CHEBI:57527"/>
        <dbReference type="ChEBI" id="CHEBI:58189"/>
        <dbReference type="ChEBI" id="CHEBI:132510"/>
        <dbReference type="ChEBI" id="CHEBI:132511"/>
        <dbReference type="EC" id="2.4.1.257"/>
    </reaction>
    <physiologicalReaction direction="left-to-right" evidence="9 10">
        <dbReference type="Rhea" id="RHEA:29520"/>
    </physiologicalReaction>
</comment>
<dbReference type="PANTHER" id="PTHR45918">
    <property type="entry name" value="ALPHA-1,3/1,6-MANNOSYLTRANSFERASE ALG2"/>
    <property type="match status" value="1"/>
</dbReference>
<evidence type="ECO:0000256" key="2">
    <source>
        <dbReference type="ARBA" id="ARBA00022676"/>
    </source>
</evidence>